<dbReference type="Pfam" id="PF01395">
    <property type="entry name" value="PBP_GOBP"/>
    <property type="match status" value="1"/>
</dbReference>
<keyword evidence="1" id="KW-0732">Signal</keyword>
<protein>
    <submittedName>
        <fullName evidence="2">Odorant-binding protein 4</fullName>
    </submittedName>
</protein>
<sequence>MNKSILIIVAACISFVFAEPKESVLIPDFRRKDVLRARQSFCYAGNGFNDEKLREIKEFRIYPSDDSYYCYTGCFTTETKSIITGEKVFSEQYIKAALYRTFPEKKANSIIAKCKNIKVSKDICDAGKTIHSCFTIQQIVLADFIGYLDSDVI</sequence>
<dbReference type="InterPro" id="IPR036728">
    <property type="entry name" value="PBP_GOBP_sf"/>
</dbReference>
<feature type="chain" id="PRO_5004784761" evidence="1">
    <location>
        <begin position="19"/>
        <end position="153"/>
    </location>
</feature>
<reference evidence="2" key="1">
    <citation type="journal article" date="2013" name="J. Insect Physiol.">
        <title>Analysis of odorant-binding protein gene family members in the polyembryonic wasp, Copidosoma floridanum: Evidence for caste bias and host interaction.</title>
        <authorList>
            <person name="Donnell D.M."/>
        </authorList>
    </citation>
    <scope>NUCLEOTIDE SEQUENCE</scope>
</reference>
<dbReference type="CDD" id="cd23992">
    <property type="entry name" value="PBP_GOBP"/>
    <property type="match status" value="1"/>
</dbReference>
<dbReference type="RefSeq" id="XP_014215263.1">
    <property type="nucleotide sequence ID" value="XM_014359777.1"/>
</dbReference>
<dbReference type="InterPro" id="IPR006170">
    <property type="entry name" value="PBP/GOBP"/>
</dbReference>
<dbReference type="Gene3D" id="1.10.238.20">
    <property type="entry name" value="Pheromone/general odorant binding protein domain"/>
    <property type="match status" value="1"/>
</dbReference>
<dbReference type="EMBL" id="KF809738">
    <property type="protein sequence ID" value="AHE40946.1"/>
    <property type="molecule type" value="mRNA"/>
</dbReference>
<evidence type="ECO:0000256" key="1">
    <source>
        <dbReference type="SAM" id="SignalP"/>
    </source>
</evidence>
<name>V9Z672_COPFL</name>
<accession>V9Z672</accession>
<evidence type="ECO:0000313" key="2">
    <source>
        <dbReference type="EMBL" id="AHE40946.1"/>
    </source>
</evidence>
<dbReference type="GeneID" id="106644329"/>
<dbReference type="GO" id="GO:0005549">
    <property type="term" value="F:odorant binding"/>
    <property type="evidence" value="ECO:0007669"/>
    <property type="project" value="InterPro"/>
</dbReference>
<proteinExistence type="evidence at transcript level"/>
<dbReference type="SUPFAM" id="SSF47565">
    <property type="entry name" value="Insect pheromone/odorant-binding proteins"/>
    <property type="match status" value="1"/>
</dbReference>
<organism evidence="2">
    <name type="scientific">Copidosoma floridanum</name>
    <name type="common">Wasp</name>
    <dbReference type="NCBI Taxonomy" id="29053"/>
    <lineage>
        <taxon>Eukaryota</taxon>
        <taxon>Metazoa</taxon>
        <taxon>Ecdysozoa</taxon>
        <taxon>Arthropoda</taxon>
        <taxon>Hexapoda</taxon>
        <taxon>Insecta</taxon>
        <taxon>Pterygota</taxon>
        <taxon>Neoptera</taxon>
        <taxon>Endopterygota</taxon>
        <taxon>Hymenoptera</taxon>
        <taxon>Apocrita</taxon>
        <taxon>Proctotrupomorpha</taxon>
        <taxon>Chalcidoidea</taxon>
        <taxon>Encyrtidae</taxon>
        <taxon>Encyrtinae</taxon>
        <taxon>Copidosoma</taxon>
    </lineage>
</organism>
<dbReference type="AlphaFoldDB" id="V9Z672"/>
<feature type="signal peptide" evidence="1">
    <location>
        <begin position="1"/>
        <end position="18"/>
    </location>
</feature>